<keyword evidence="4" id="KW-1185">Reference proteome</keyword>
<dbReference type="RefSeq" id="WP_128230399.1">
    <property type="nucleotide sequence ID" value="NZ_SACR01000006.1"/>
</dbReference>
<sequence length="218" mass="22043">MKLKSLAAAMTLAIVGLGSAGAAPVLSIVPAQNQVSIGGTIRVAIVISGLDSANEIVSGFDLNVAFNTAALSSSGIDVSTATAVMGGSNTLFGFDSDASDSKIGSDLTSFLTDLELDGLQGDSFTLMLLDFTGLADGVSYLDFGADPNLERLVTGRLDSSGFAGVLNLQYTGACVAVGTGSCTQNPIPEPATFGLAGLALLGCGLTRSLTRRRRAPMV</sequence>
<evidence type="ECO:0000313" key="3">
    <source>
        <dbReference type="EMBL" id="RVU43840.1"/>
    </source>
</evidence>
<gene>
    <name evidence="3" type="ORF">EOE66_19455</name>
</gene>
<proteinExistence type="predicted"/>
<dbReference type="AlphaFoldDB" id="A0A437RAL5"/>
<accession>A0A437RAL5</accession>
<comment type="caution">
    <text evidence="3">The sequence shown here is derived from an EMBL/GenBank/DDBJ whole genome shotgun (WGS) entry which is preliminary data.</text>
</comment>
<reference evidence="3 4" key="1">
    <citation type="submission" date="2019-01" db="EMBL/GenBank/DDBJ databases">
        <authorList>
            <person name="Chen W.-M."/>
        </authorList>
    </citation>
    <scope>NUCLEOTIDE SEQUENCE [LARGE SCALE GENOMIC DNA]</scope>
    <source>
        <strain evidence="3 4">KYPY4</strain>
    </source>
</reference>
<keyword evidence="1" id="KW-0732">Signal</keyword>
<dbReference type="Proteomes" id="UP000285575">
    <property type="component" value="Unassembled WGS sequence"/>
</dbReference>
<evidence type="ECO:0000259" key="2">
    <source>
        <dbReference type="Pfam" id="PF07589"/>
    </source>
</evidence>
<name>A0A437RAL5_9BURK</name>
<evidence type="ECO:0000313" key="4">
    <source>
        <dbReference type="Proteomes" id="UP000285575"/>
    </source>
</evidence>
<dbReference type="InterPro" id="IPR013424">
    <property type="entry name" value="Ice-binding_C"/>
</dbReference>
<dbReference type="EMBL" id="SACR01000006">
    <property type="protein sequence ID" value="RVU43840.1"/>
    <property type="molecule type" value="Genomic_DNA"/>
</dbReference>
<feature type="chain" id="PRO_5019128311" evidence="1">
    <location>
        <begin position="23"/>
        <end position="218"/>
    </location>
</feature>
<organism evidence="3 4">
    <name type="scientific">Rubrivivax rivuli</name>
    <dbReference type="NCBI Taxonomy" id="1862385"/>
    <lineage>
        <taxon>Bacteria</taxon>
        <taxon>Pseudomonadati</taxon>
        <taxon>Pseudomonadota</taxon>
        <taxon>Betaproteobacteria</taxon>
        <taxon>Burkholderiales</taxon>
        <taxon>Sphaerotilaceae</taxon>
        <taxon>Rubrivivax</taxon>
    </lineage>
</organism>
<feature type="signal peptide" evidence="1">
    <location>
        <begin position="1"/>
        <end position="22"/>
    </location>
</feature>
<dbReference type="OrthoDB" id="9179929at2"/>
<evidence type="ECO:0000256" key="1">
    <source>
        <dbReference type="SAM" id="SignalP"/>
    </source>
</evidence>
<dbReference type="Pfam" id="PF07589">
    <property type="entry name" value="PEP-CTERM"/>
    <property type="match status" value="1"/>
</dbReference>
<protein>
    <submittedName>
        <fullName evidence="3">PEP-CTERM sorting domain-containing protein</fullName>
    </submittedName>
</protein>
<feature type="domain" description="Ice-binding protein C-terminal" evidence="2">
    <location>
        <begin position="186"/>
        <end position="207"/>
    </location>
</feature>